<protein>
    <submittedName>
        <fullName evidence="2">Uncharacterized protein</fullName>
    </submittedName>
</protein>
<gene>
    <name evidence="2" type="ORF">RFM42_04545</name>
</gene>
<name>A0ABU5A1U6_9HYPH</name>
<sequence length="121" mass="13832">MMPKSVKPFSDGIMLYLFDLETDSDFRSFDLKSSGSKRSRRSLPPESREDEEAKQAQAARKAGHQCSAFRFPALARWPHLATLRATEDGGMCYCYPSEQFREDVQRLPMELHNNKGLERSG</sequence>
<reference evidence="2 3" key="1">
    <citation type="submission" date="2023-08" db="EMBL/GenBank/DDBJ databases">
        <title>Implementing the SeqCode for naming new Mesorhizobium species isolated from Vachellia karroo root nodules.</title>
        <authorList>
            <person name="Van Lill M."/>
        </authorList>
    </citation>
    <scope>NUCLEOTIDE SEQUENCE [LARGE SCALE GENOMIC DNA]</scope>
    <source>
        <strain evidence="2 3">VK25D</strain>
    </source>
</reference>
<evidence type="ECO:0000313" key="3">
    <source>
        <dbReference type="Proteomes" id="UP001285154"/>
    </source>
</evidence>
<proteinExistence type="predicted"/>
<feature type="region of interest" description="Disordered" evidence="1">
    <location>
        <begin position="29"/>
        <end position="64"/>
    </location>
</feature>
<accession>A0ABU5A1U6</accession>
<comment type="caution">
    <text evidence="2">The sequence shown here is derived from an EMBL/GenBank/DDBJ whole genome shotgun (WGS) entry which is preliminary data.</text>
</comment>
<keyword evidence="3" id="KW-1185">Reference proteome</keyword>
<dbReference type="EMBL" id="JAVIIQ010000002">
    <property type="protein sequence ID" value="MDX8530233.1"/>
    <property type="molecule type" value="Genomic_DNA"/>
</dbReference>
<evidence type="ECO:0000256" key="1">
    <source>
        <dbReference type="SAM" id="MobiDB-lite"/>
    </source>
</evidence>
<evidence type="ECO:0000313" key="2">
    <source>
        <dbReference type="EMBL" id="MDX8530233.1"/>
    </source>
</evidence>
<organism evidence="2 3">
    <name type="scientific">Mesorhizobium vachelliae</name>
    <dbReference type="NCBI Taxonomy" id="3072309"/>
    <lineage>
        <taxon>Bacteria</taxon>
        <taxon>Pseudomonadati</taxon>
        <taxon>Pseudomonadota</taxon>
        <taxon>Alphaproteobacteria</taxon>
        <taxon>Hyphomicrobiales</taxon>
        <taxon>Phyllobacteriaceae</taxon>
        <taxon>Mesorhizobium</taxon>
    </lineage>
</organism>
<dbReference type="Proteomes" id="UP001285154">
    <property type="component" value="Unassembled WGS sequence"/>
</dbReference>
<dbReference type="RefSeq" id="WP_320245596.1">
    <property type="nucleotide sequence ID" value="NZ_JAVIIQ010000002.1"/>
</dbReference>